<dbReference type="AlphaFoldDB" id="A0A923N2R9"/>
<organism evidence="2 3">
    <name type="scientific">Flavobacterium muglaense</name>
    <dbReference type="NCBI Taxonomy" id="2764716"/>
    <lineage>
        <taxon>Bacteria</taxon>
        <taxon>Pseudomonadati</taxon>
        <taxon>Bacteroidota</taxon>
        <taxon>Flavobacteriia</taxon>
        <taxon>Flavobacteriales</taxon>
        <taxon>Flavobacteriaceae</taxon>
        <taxon>Flavobacterium</taxon>
    </lineage>
</organism>
<sequence>MKVFSKETTVENALIVFYFLVACMEVVFQIFLESHYQYAIKVIEVVILVALYWYSSTLRSPIYFVNMVLLLIGRLFFISPEIKMLRYALIAVFFHRLIEIYYVAKLIKLKDYIPPILASIPFLMYFLYLVSIPESVLIESYIILIVNILLISALSGIILSQYLLIFNKKDIWLFVSGMMSLTQTFIIFIEKFYLADLELISLRPMALLLNTAVCFAFYKFVVASERLNND</sequence>
<feature type="transmembrane region" description="Helical" evidence="1">
    <location>
        <begin position="138"/>
        <end position="159"/>
    </location>
</feature>
<dbReference type="EMBL" id="JACRUL010000050">
    <property type="protein sequence ID" value="MBC5845745.1"/>
    <property type="molecule type" value="Genomic_DNA"/>
</dbReference>
<proteinExistence type="predicted"/>
<reference evidence="2 3" key="1">
    <citation type="submission" date="2020-08" db="EMBL/GenBank/DDBJ databases">
        <title>Description of novel Flavobacterium F-392 isolate.</title>
        <authorList>
            <person name="Saticioglu I.B."/>
            <person name="Duman M."/>
            <person name="Altun S."/>
        </authorList>
    </citation>
    <scope>NUCLEOTIDE SEQUENCE [LARGE SCALE GENOMIC DNA]</scope>
    <source>
        <strain evidence="2 3">F-392</strain>
    </source>
</reference>
<dbReference type="RefSeq" id="WP_187020726.1">
    <property type="nucleotide sequence ID" value="NZ_JACRUK010000051.1"/>
</dbReference>
<feature type="transmembrane region" description="Helical" evidence="1">
    <location>
        <begin position="84"/>
        <end position="104"/>
    </location>
</feature>
<feature type="transmembrane region" description="Helical" evidence="1">
    <location>
        <begin position="61"/>
        <end position="78"/>
    </location>
</feature>
<comment type="caution">
    <text evidence="2">The sequence shown here is derived from an EMBL/GenBank/DDBJ whole genome shotgun (WGS) entry which is preliminary data.</text>
</comment>
<feature type="transmembrane region" description="Helical" evidence="1">
    <location>
        <begin position="116"/>
        <end position="132"/>
    </location>
</feature>
<keyword evidence="3" id="KW-1185">Reference proteome</keyword>
<keyword evidence="1" id="KW-0812">Transmembrane</keyword>
<keyword evidence="1" id="KW-0472">Membrane</keyword>
<evidence type="ECO:0000256" key="1">
    <source>
        <dbReference type="SAM" id="Phobius"/>
    </source>
</evidence>
<feature type="transmembrane region" description="Helical" evidence="1">
    <location>
        <begin position="38"/>
        <end position="54"/>
    </location>
</feature>
<feature type="transmembrane region" description="Helical" evidence="1">
    <location>
        <begin position="12"/>
        <end position="32"/>
    </location>
</feature>
<accession>A0A923N2R9</accession>
<keyword evidence="1" id="KW-1133">Transmembrane helix</keyword>
<protein>
    <recommendedName>
        <fullName evidence="4">YhhN-like protein</fullName>
    </recommendedName>
</protein>
<evidence type="ECO:0008006" key="4">
    <source>
        <dbReference type="Google" id="ProtNLM"/>
    </source>
</evidence>
<dbReference type="Proteomes" id="UP000641454">
    <property type="component" value="Unassembled WGS sequence"/>
</dbReference>
<dbReference type="PROSITE" id="PS51257">
    <property type="entry name" value="PROKAR_LIPOPROTEIN"/>
    <property type="match status" value="1"/>
</dbReference>
<evidence type="ECO:0000313" key="2">
    <source>
        <dbReference type="EMBL" id="MBC5845745.1"/>
    </source>
</evidence>
<feature type="transmembrane region" description="Helical" evidence="1">
    <location>
        <begin position="171"/>
        <end position="189"/>
    </location>
</feature>
<gene>
    <name evidence="2" type="ORF">H8R25_15040</name>
</gene>
<feature type="transmembrane region" description="Helical" evidence="1">
    <location>
        <begin position="201"/>
        <end position="221"/>
    </location>
</feature>
<evidence type="ECO:0000313" key="3">
    <source>
        <dbReference type="Proteomes" id="UP000641454"/>
    </source>
</evidence>
<name>A0A923N2R9_9FLAO</name>